<gene>
    <name evidence="1" type="ORF">D6D28_08492</name>
</gene>
<dbReference type="PANTHER" id="PTHR30336">
    <property type="entry name" value="INNER MEMBRANE PROTEIN, PROBABLE PERMEASE"/>
    <property type="match status" value="1"/>
</dbReference>
<dbReference type="PANTHER" id="PTHR30336:SF20">
    <property type="entry name" value="DUF218 DOMAIN-CONTAINING PROTEIN"/>
    <property type="match status" value="1"/>
</dbReference>
<name>A0A4S8S7P6_AURPU</name>
<comment type="caution">
    <text evidence="1">The sequence shown here is derived from an EMBL/GenBank/DDBJ whole genome shotgun (WGS) entry which is preliminary data.</text>
</comment>
<dbReference type="Gene3D" id="3.40.50.620">
    <property type="entry name" value="HUPs"/>
    <property type="match status" value="1"/>
</dbReference>
<dbReference type="CDD" id="cd06259">
    <property type="entry name" value="YdcF-like"/>
    <property type="match status" value="1"/>
</dbReference>
<sequence length="272" mass="30147">MAITKMTLAEGVNTISTFLSHDQIQLDPASSTPQHYDCIVLCVSAIFHCAETFFSTLQKHGSALTSTVVLCGGIGHSTPHLYTAVARNARYADLSEQINGLPEAQVMEKIFDHRFDGSRVRESGVRVLIEDQSTNCGANATETRKLLQKHGLLVSGSKILIIQDPTMSLRTKVSFEKAFELDNMAFEACPTFVPSVIEKDGRLSFDESEGVKEDDLWNMDRFLGLILGEVVRLRDDENGYGPRGKGFIRHVDVPDAVLDAYKRLEKVVQANR</sequence>
<dbReference type="InterPro" id="IPR051599">
    <property type="entry name" value="Cell_Envelope_Assoc"/>
</dbReference>
<dbReference type="InterPro" id="IPR014729">
    <property type="entry name" value="Rossmann-like_a/b/a_fold"/>
</dbReference>
<dbReference type="AlphaFoldDB" id="A0A4S8S7P6"/>
<organism evidence="1 2">
    <name type="scientific">Aureobasidium pullulans</name>
    <name type="common">Black yeast</name>
    <name type="synonym">Pullularia pullulans</name>
    <dbReference type="NCBI Taxonomy" id="5580"/>
    <lineage>
        <taxon>Eukaryota</taxon>
        <taxon>Fungi</taxon>
        <taxon>Dikarya</taxon>
        <taxon>Ascomycota</taxon>
        <taxon>Pezizomycotina</taxon>
        <taxon>Dothideomycetes</taxon>
        <taxon>Dothideomycetidae</taxon>
        <taxon>Dothideales</taxon>
        <taxon>Saccotheciaceae</taxon>
        <taxon>Aureobasidium</taxon>
    </lineage>
</organism>
<reference evidence="1 2" key="1">
    <citation type="submission" date="2018-10" db="EMBL/GenBank/DDBJ databases">
        <title>Fifty Aureobasidium pullulans genomes reveal a recombining polyextremotolerant generalist.</title>
        <authorList>
            <person name="Gostincar C."/>
            <person name="Turk M."/>
            <person name="Zajc J."/>
            <person name="Gunde-Cimerman N."/>
        </authorList>
    </citation>
    <scope>NUCLEOTIDE SEQUENCE [LARGE SCALE GENOMIC DNA]</scope>
    <source>
        <strain evidence="1 2">EXF-11900</strain>
    </source>
</reference>
<protein>
    <submittedName>
        <fullName evidence="1">Uncharacterized protein</fullName>
    </submittedName>
</protein>
<proteinExistence type="predicted"/>
<accession>A0A4S8S7P6</accession>
<dbReference type="Proteomes" id="UP000304951">
    <property type="component" value="Unassembled WGS sequence"/>
</dbReference>
<evidence type="ECO:0000313" key="2">
    <source>
        <dbReference type="Proteomes" id="UP000304951"/>
    </source>
</evidence>
<dbReference type="GO" id="GO:0005886">
    <property type="term" value="C:plasma membrane"/>
    <property type="evidence" value="ECO:0007669"/>
    <property type="project" value="TreeGrafter"/>
</dbReference>
<evidence type="ECO:0000313" key="1">
    <source>
        <dbReference type="EMBL" id="THV66262.1"/>
    </source>
</evidence>
<dbReference type="EMBL" id="QZAF01000547">
    <property type="protein sequence ID" value="THV66262.1"/>
    <property type="molecule type" value="Genomic_DNA"/>
</dbReference>
<dbReference type="InterPro" id="IPR003848">
    <property type="entry name" value="DUF218"/>
</dbReference>
<dbReference type="Gene3D" id="1.10.3620.10">
    <property type="entry name" value="YdcF like domain"/>
    <property type="match status" value="1"/>
</dbReference>